<dbReference type="AlphaFoldDB" id="A0AA88GEI8"/>
<dbReference type="RefSeq" id="XP_044543103.1">
    <property type="nucleotide sequence ID" value="XM_044687266.1"/>
</dbReference>
<dbReference type="Proteomes" id="UP000816034">
    <property type="component" value="Unassembled WGS sequence"/>
</dbReference>
<dbReference type="EMBL" id="PYSW02000049">
    <property type="protein sequence ID" value="KAG2373929.1"/>
    <property type="molecule type" value="Genomic_DNA"/>
</dbReference>
<feature type="transmembrane region" description="Helical" evidence="1">
    <location>
        <begin position="12"/>
        <end position="34"/>
    </location>
</feature>
<dbReference type="InterPro" id="IPR045860">
    <property type="entry name" value="Snake_toxin-like_sf"/>
</dbReference>
<reference evidence="2 3" key="1">
    <citation type="journal article" date="2018" name="BMC Genomics">
        <title>The genome of Naegleria lovaniensis, the basis for a comparative approach to unravel pathogenicity factors of the human pathogenic amoeba N. fowleri.</title>
        <authorList>
            <person name="Liechti N."/>
            <person name="Schurch N."/>
            <person name="Bruggmann R."/>
            <person name="Wittwer M."/>
        </authorList>
    </citation>
    <scope>NUCLEOTIDE SEQUENCE [LARGE SCALE GENOMIC DNA]</scope>
    <source>
        <strain evidence="2 3">ATCC 30569</strain>
    </source>
</reference>
<keyword evidence="1" id="KW-0472">Membrane</keyword>
<evidence type="ECO:0000313" key="3">
    <source>
        <dbReference type="Proteomes" id="UP000816034"/>
    </source>
</evidence>
<protein>
    <submittedName>
        <fullName evidence="2">Uncharacterized protein</fullName>
    </submittedName>
</protein>
<dbReference type="SUPFAM" id="SSF57302">
    <property type="entry name" value="Snake toxin-like"/>
    <property type="match status" value="1"/>
</dbReference>
<keyword evidence="3" id="KW-1185">Reference proteome</keyword>
<comment type="caution">
    <text evidence="2">The sequence shown here is derived from an EMBL/GenBank/DDBJ whole genome shotgun (WGS) entry which is preliminary data.</text>
</comment>
<keyword evidence="1" id="KW-0812">Transmembrane</keyword>
<name>A0AA88GEI8_NAELO</name>
<gene>
    <name evidence="2" type="ORF">C9374_011594</name>
</gene>
<sequence length="157" mass="17077">MRSQQFLFSHSSLLINVVVVTTTLLLLFTSFISATRICYINQPGGGSGGITPYTFTESGIVCVRYGYKCKQNDSSCSASEIAQGTIKKTYTGVSQATCDSMKSAPTVYLDTYCCNTELCNGDSTNNGGMSLNVMGIQWMMNRIMIVLCMVVVCMMVL</sequence>
<keyword evidence="1" id="KW-1133">Transmembrane helix</keyword>
<accession>A0AA88GEI8</accession>
<dbReference type="GeneID" id="68104048"/>
<evidence type="ECO:0000313" key="2">
    <source>
        <dbReference type="EMBL" id="KAG2373929.1"/>
    </source>
</evidence>
<proteinExistence type="predicted"/>
<feature type="transmembrane region" description="Helical" evidence="1">
    <location>
        <begin position="136"/>
        <end position="156"/>
    </location>
</feature>
<evidence type="ECO:0000256" key="1">
    <source>
        <dbReference type="SAM" id="Phobius"/>
    </source>
</evidence>
<organism evidence="2 3">
    <name type="scientific">Naegleria lovaniensis</name>
    <name type="common">Amoeba</name>
    <dbReference type="NCBI Taxonomy" id="51637"/>
    <lineage>
        <taxon>Eukaryota</taxon>
        <taxon>Discoba</taxon>
        <taxon>Heterolobosea</taxon>
        <taxon>Tetramitia</taxon>
        <taxon>Eutetramitia</taxon>
        <taxon>Vahlkampfiidae</taxon>
        <taxon>Naegleria</taxon>
    </lineage>
</organism>